<dbReference type="Gene3D" id="3.30.565.10">
    <property type="entry name" value="Histidine kinase-like ATPase, C-terminal domain"/>
    <property type="match status" value="1"/>
</dbReference>
<dbReference type="InterPro" id="IPR036097">
    <property type="entry name" value="HisK_dim/P_sf"/>
</dbReference>
<dbReference type="PANTHER" id="PTHR45339:SF1">
    <property type="entry name" value="HYBRID SIGNAL TRANSDUCTION HISTIDINE KINASE J"/>
    <property type="match status" value="1"/>
</dbReference>
<dbReference type="SUPFAM" id="SSF48452">
    <property type="entry name" value="TPR-like"/>
    <property type="match status" value="2"/>
</dbReference>
<feature type="modified residue" description="4-aspartylphosphate" evidence="13">
    <location>
        <position position="787"/>
    </location>
</feature>
<feature type="modified residue" description="Phosphohistidine" evidence="12">
    <location>
        <position position="1061"/>
    </location>
</feature>
<dbReference type="Pfam" id="PF00072">
    <property type="entry name" value="Response_reg"/>
    <property type="match status" value="2"/>
</dbReference>
<evidence type="ECO:0000256" key="2">
    <source>
        <dbReference type="ARBA" id="ARBA00004651"/>
    </source>
</evidence>
<dbReference type="SUPFAM" id="SSF47384">
    <property type="entry name" value="Homodimeric domain of signal transducing histidine kinase"/>
    <property type="match status" value="1"/>
</dbReference>
<accession>A0ABS8Y2M1</accession>
<evidence type="ECO:0000256" key="9">
    <source>
        <dbReference type="ARBA" id="ARBA00022989"/>
    </source>
</evidence>
<evidence type="ECO:0000256" key="5">
    <source>
        <dbReference type="ARBA" id="ARBA00022553"/>
    </source>
</evidence>
<evidence type="ECO:0000256" key="14">
    <source>
        <dbReference type="SAM" id="Coils"/>
    </source>
</evidence>
<evidence type="ECO:0000256" key="4">
    <source>
        <dbReference type="ARBA" id="ARBA00022475"/>
    </source>
</evidence>
<dbReference type="PRINTS" id="PR00344">
    <property type="entry name" value="BCTRLSENSOR"/>
</dbReference>
<dbReference type="PANTHER" id="PTHR45339">
    <property type="entry name" value="HYBRID SIGNAL TRANSDUCTION HISTIDINE KINASE J"/>
    <property type="match status" value="1"/>
</dbReference>
<keyword evidence="4" id="KW-1003">Cell membrane</keyword>
<evidence type="ECO:0000256" key="7">
    <source>
        <dbReference type="ARBA" id="ARBA00022741"/>
    </source>
</evidence>
<dbReference type="InterPro" id="IPR004358">
    <property type="entry name" value="Sig_transdc_His_kin-like_C"/>
</dbReference>
<evidence type="ECO:0000256" key="3">
    <source>
        <dbReference type="ARBA" id="ARBA00012438"/>
    </source>
</evidence>
<keyword evidence="8" id="KW-0067">ATP-binding</keyword>
<gene>
    <name evidence="19" type="ORF">LXT13_26730</name>
</gene>
<keyword evidence="5 13" id="KW-0597">Phosphoprotein</keyword>
<dbReference type="SMART" id="SM00387">
    <property type="entry name" value="HATPase_c"/>
    <property type="match status" value="1"/>
</dbReference>
<keyword evidence="14" id="KW-0175">Coiled coil</keyword>
<keyword evidence="7" id="KW-0547">Nucleotide-binding</keyword>
<dbReference type="InterPro" id="IPR005467">
    <property type="entry name" value="His_kinase_dom"/>
</dbReference>
<dbReference type="Gene3D" id="1.10.287.130">
    <property type="match status" value="1"/>
</dbReference>
<evidence type="ECO:0000256" key="13">
    <source>
        <dbReference type="PROSITE-ProRule" id="PRU00169"/>
    </source>
</evidence>
<evidence type="ECO:0000259" key="18">
    <source>
        <dbReference type="PROSITE" id="PS50894"/>
    </source>
</evidence>
<dbReference type="InterPro" id="IPR011990">
    <property type="entry name" value="TPR-like_helical_dom_sf"/>
</dbReference>
<sequence>MRIRFRLALGSLLVGLQLAVQALPLPDWRREADAVRELIDNDAPGAFQRVRRLAGELPPDATPPDHVRALTLQARAEINLGLTEAADATIARATETARAGGDVVGEAESALMAAINAVNQGRIDRLVDASTRAVSLMQGQGPPELLSEALLRVGTMYGRFGQLEDQIAVAVQAMEFAQRERHPRALAFAHQGMAIAFDMTGRVDEAMQHYQQMYEQSRRARSRLLEATALLGISGMERHRKNYAASLEKAEQAREMLRQFGSPFAYNFAVFGLADLAREQGQQVRALELLDEVLRGYGEHPNRIGEWFARTARSRVYEALARPDAARREAEQAYALARAINFPLYLSNSARRMAEIEAAAGHHRRAYELSIEAVDMTAKAARERSSVRVVQLLQRYRDEGRARDLAELTRRSEQQQAQLAQQALHQRWLWTLVGATVLMLAATLIFTLRLRRKREEVNALAETLELRVQQRTAELQQAQQMAEAATRAKSEFLATMSHEIRTPMNAVLGMSWLALQTELDSQQRSYVEHVHRAAESLLVVINDILDISRIEAGRLELEDIPFCLGDVTDRVAGLIGMRAAEKGLELLFELPATLPAQLVGDPSRLGQVLLNLGNNAVKFTERGEVRLRVAERERDGDRMLLEFEVADSGIGIDPEAARRLFQPFAQGDSSTSRRYGGSGLGLAICRHLVRLMGGEIGLESTPGVGSRFSFTAWFGVQAGPRELQVPPVLLGARVLVVDDHAGTRDLLSRFAAGFGFVPDTASEGLQALQMVQRADKVGRPYGLLVLDWRMPGVDGVELLAQLRRARLRSSAPAVLMVTGFGRHELEQQLAARQLHADALLVKPVTPSSFLEACAAATGAPVEHPRRDDLRREALLAHTEALRGAKVLLVEDNPVNQELARELLQRAGVQVELAENGQQALDRVACERFDAVLMDCEMPVLDGYEATRRLRQRPEHLALPVIAMTANAMAGDRARAIDAGMNDHVAKPVRVEALYGTLARWLGRGAEVAHLDHRAALTALSGDAALYARLKTMFRDRERGFAERFREAMSDGDTKARLRLAHDLKSEAATLGASELRDAAAALEAAIVRGARDAELAPLLDAALHALDKVLNEIG</sequence>
<comment type="subcellular location">
    <subcellularLocation>
        <location evidence="2">Cell membrane</location>
        <topology evidence="2">Multi-pass membrane protein</topology>
    </subcellularLocation>
</comment>
<comment type="catalytic activity">
    <reaction evidence="1">
        <text>ATP + protein L-histidine = ADP + protein N-phospho-L-histidine.</text>
        <dbReference type="EC" id="2.7.13.3"/>
    </reaction>
</comment>
<dbReference type="InterPro" id="IPR008207">
    <property type="entry name" value="Sig_transdc_His_kin_Hpt_dom"/>
</dbReference>
<evidence type="ECO:0000313" key="20">
    <source>
        <dbReference type="Proteomes" id="UP001200741"/>
    </source>
</evidence>
<evidence type="ECO:0000256" key="8">
    <source>
        <dbReference type="ARBA" id="ARBA00022840"/>
    </source>
</evidence>
<dbReference type="Pfam" id="PF01627">
    <property type="entry name" value="Hpt"/>
    <property type="match status" value="1"/>
</dbReference>
<feature type="coiled-coil region" evidence="14">
    <location>
        <begin position="461"/>
        <end position="488"/>
    </location>
</feature>
<dbReference type="RefSeq" id="WP_233375383.1">
    <property type="nucleotide sequence ID" value="NZ_JAJTWU010000015.1"/>
</dbReference>
<dbReference type="CDD" id="cd00082">
    <property type="entry name" value="HisKA"/>
    <property type="match status" value="1"/>
</dbReference>
<protein>
    <recommendedName>
        <fullName evidence="3">histidine kinase</fullName>
        <ecNumber evidence="3">2.7.13.3</ecNumber>
    </recommendedName>
</protein>
<dbReference type="SUPFAM" id="SSF47226">
    <property type="entry name" value="Histidine-containing phosphotransfer domain, HPT domain"/>
    <property type="match status" value="1"/>
</dbReference>
<dbReference type="Gene3D" id="3.40.50.2300">
    <property type="match status" value="2"/>
</dbReference>
<evidence type="ECO:0000256" key="11">
    <source>
        <dbReference type="ARBA" id="ARBA00023136"/>
    </source>
</evidence>
<feature type="domain" description="Histidine kinase" evidence="16">
    <location>
        <begin position="495"/>
        <end position="716"/>
    </location>
</feature>
<evidence type="ECO:0000256" key="12">
    <source>
        <dbReference type="PROSITE-ProRule" id="PRU00110"/>
    </source>
</evidence>
<reference evidence="19 20" key="1">
    <citation type="submission" date="2021-12" db="EMBL/GenBank/DDBJ databases">
        <title>Genome seq of P8.</title>
        <authorList>
            <person name="Seo T."/>
        </authorList>
    </citation>
    <scope>NUCLEOTIDE SEQUENCE [LARGE SCALE GENOMIC DNA]</scope>
    <source>
        <strain evidence="19 20">P8</strain>
    </source>
</reference>
<keyword evidence="10" id="KW-0902">Two-component regulatory system</keyword>
<dbReference type="InterPro" id="IPR003594">
    <property type="entry name" value="HATPase_dom"/>
</dbReference>
<keyword evidence="15" id="KW-0732">Signal</keyword>
<dbReference type="CDD" id="cd16922">
    <property type="entry name" value="HATPase_EvgS-ArcB-TorS-like"/>
    <property type="match status" value="1"/>
</dbReference>
<dbReference type="Gene3D" id="1.20.120.160">
    <property type="entry name" value="HPT domain"/>
    <property type="match status" value="1"/>
</dbReference>
<dbReference type="SMART" id="SM00388">
    <property type="entry name" value="HisKA"/>
    <property type="match status" value="1"/>
</dbReference>
<evidence type="ECO:0000256" key="10">
    <source>
        <dbReference type="ARBA" id="ARBA00023012"/>
    </source>
</evidence>
<keyword evidence="11" id="KW-0472">Membrane</keyword>
<dbReference type="Proteomes" id="UP001200741">
    <property type="component" value="Unassembled WGS sequence"/>
</dbReference>
<dbReference type="CDD" id="cd17546">
    <property type="entry name" value="REC_hyHK_CKI1_RcsC-like"/>
    <property type="match status" value="1"/>
</dbReference>
<keyword evidence="20" id="KW-1185">Reference proteome</keyword>
<dbReference type="InterPro" id="IPR036641">
    <property type="entry name" value="HPT_dom_sf"/>
</dbReference>
<comment type="caution">
    <text evidence="19">The sequence shown here is derived from an EMBL/GenBank/DDBJ whole genome shotgun (WGS) entry which is preliminary data.</text>
</comment>
<dbReference type="InterPro" id="IPR001789">
    <property type="entry name" value="Sig_transdc_resp-reg_receiver"/>
</dbReference>
<evidence type="ECO:0000313" key="19">
    <source>
        <dbReference type="EMBL" id="MCE4557988.1"/>
    </source>
</evidence>
<dbReference type="CDD" id="cd00156">
    <property type="entry name" value="REC"/>
    <property type="match status" value="1"/>
</dbReference>
<dbReference type="InterPro" id="IPR003661">
    <property type="entry name" value="HisK_dim/P_dom"/>
</dbReference>
<feature type="signal peptide" evidence="15">
    <location>
        <begin position="1"/>
        <end position="22"/>
    </location>
</feature>
<dbReference type="Pfam" id="PF00512">
    <property type="entry name" value="HisKA"/>
    <property type="match status" value="1"/>
</dbReference>
<dbReference type="PROSITE" id="PS50109">
    <property type="entry name" value="HIS_KIN"/>
    <property type="match status" value="1"/>
</dbReference>
<dbReference type="Pfam" id="PF02518">
    <property type="entry name" value="HATPase_c"/>
    <property type="match status" value="1"/>
</dbReference>
<dbReference type="SUPFAM" id="SSF52172">
    <property type="entry name" value="CheY-like"/>
    <property type="match status" value="2"/>
</dbReference>
<keyword evidence="6" id="KW-0812">Transmembrane</keyword>
<evidence type="ECO:0000256" key="1">
    <source>
        <dbReference type="ARBA" id="ARBA00000085"/>
    </source>
</evidence>
<evidence type="ECO:0000256" key="6">
    <source>
        <dbReference type="ARBA" id="ARBA00022692"/>
    </source>
</evidence>
<dbReference type="InterPro" id="IPR011006">
    <property type="entry name" value="CheY-like_superfamily"/>
</dbReference>
<feature type="domain" description="Response regulatory" evidence="17">
    <location>
        <begin position="733"/>
        <end position="857"/>
    </location>
</feature>
<dbReference type="SUPFAM" id="SSF55874">
    <property type="entry name" value="ATPase domain of HSP90 chaperone/DNA topoisomerase II/histidine kinase"/>
    <property type="match status" value="1"/>
</dbReference>
<name>A0ABS8Y2M1_9BURK</name>
<feature type="modified residue" description="4-aspartylphosphate" evidence="13">
    <location>
        <position position="934"/>
    </location>
</feature>
<organism evidence="19 20">
    <name type="scientific">Pelomonas cellulosilytica</name>
    <dbReference type="NCBI Taxonomy" id="2906762"/>
    <lineage>
        <taxon>Bacteria</taxon>
        <taxon>Pseudomonadati</taxon>
        <taxon>Pseudomonadota</taxon>
        <taxon>Betaproteobacteria</taxon>
        <taxon>Burkholderiales</taxon>
        <taxon>Sphaerotilaceae</taxon>
        <taxon>Roseateles</taxon>
    </lineage>
</organism>
<evidence type="ECO:0000259" key="16">
    <source>
        <dbReference type="PROSITE" id="PS50109"/>
    </source>
</evidence>
<proteinExistence type="predicted"/>
<evidence type="ECO:0000256" key="15">
    <source>
        <dbReference type="SAM" id="SignalP"/>
    </source>
</evidence>
<dbReference type="SMART" id="SM00448">
    <property type="entry name" value="REC"/>
    <property type="match status" value="2"/>
</dbReference>
<dbReference type="EMBL" id="JAJTWU010000015">
    <property type="protein sequence ID" value="MCE4557988.1"/>
    <property type="molecule type" value="Genomic_DNA"/>
</dbReference>
<dbReference type="PROSITE" id="PS50110">
    <property type="entry name" value="RESPONSE_REGULATORY"/>
    <property type="match status" value="2"/>
</dbReference>
<feature type="domain" description="HPt" evidence="18">
    <location>
        <begin position="1022"/>
        <end position="1114"/>
    </location>
</feature>
<feature type="chain" id="PRO_5047174315" description="histidine kinase" evidence="15">
    <location>
        <begin position="23"/>
        <end position="1114"/>
    </location>
</feature>
<keyword evidence="9" id="KW-1133">Transmembrane helix</keyword>
<feature type="domain" description="Response regulatory" evidence="17">
    <location>
        <begin position="885"/>
        <end position="1001"/>
    </location>
</feature>
<evidence type="ECO:0000259" key="17">
    <source>
        <dbReference type="PROSITE" id="PS50110"/>
    </source>
</evidence>
<dbReference type="PROSITE" id="PS50894">
    <property type="entry name" value="HPT"/>
    <property type="match status" value="1"/>
</dbReference>
<dbReference type="Gene3D" id="1.25.40.10">
    <property type="entry name" value="Tetratricopeptide repeat domain"/>
    <property type="match status" value="1"/>
</dbReference>
<dbReference type="InterPro" id="IPR036890">
    <property type="entry name" value="HATPase_C_sf"/>
</dbReference>
<dbReference type="EC" id="2.7.13.3" evidence="3"/>